<keyword evidence="2" id="KW-0963">Cytoplasm</keyword>
<evidence type="ECO:0000256" key="3">
    <source>
        <dbReference type="ARBA" id="ARBA00022737"/>
    </source>
</evidence>
<name>A0A8T2LT06_ASTMX</name>
<feature type="compositionally biased region" description="Polar residues" evidence="6">
    <location>
        <begin position="674"/>
        <end position="684"/>
    </location>
</feature>
<feature type="compositionally biased region" description="Polar residues" evidence="6">
    <location>
        <begin position="807"/>
        <end position="820"/>
    </location>
</feature>
<protein>
    <submittedName>
        <fullName evidence="8">Golgin subfamily A member 6-like protein 22</fullName>
    </submittedName>
</protein>
<comment type="subcellular location">
    <subcellularLocation>
        <location evidence="1">Cytoplasm</location>
    </subcellularLocation>
</comment>
<dbReference type="SUPFAM" id="SSF54534">
    <property type="entry name" value="FKBP-like"/>
    <property type="match status" value="1"/>
</dbReference>
<feature type="region of interest" description="Disordered" evidence="6">
    <location>
        <begin position="643"/>
        <end position="853"/>
    </location>
</feature>
<accession>A0A8T2LT06</accession>
<evidence type="ECO:0000256" key="4">
    <source>
        <dbReference type="ARBA" id="ARBA00022803"/>
    </source>
</evidence>
<dbReference type="EMBL" id="JAICCE010000010">
    <property type="protein sequence ID" value="KAG9272755.1"/>
    <property type="molecule type" value="Genomic_DNA"/>
</dbReference>
<reference evidence="8 9" key="1">
    <citation type="submission" date="2021-07" db="EMBL/GenBank/DDBJ databases">
        <authorList>
            <person name="Imarazene B."/>
            <person name="Zahm M."/>
            <person name="Klopp C."/>
            <person name="Cabau C."/>
            <person name="Beille S."/>
            <person name="Jouanno E."/>
            <person name="Castinel A."/>
            <person name="Lluch J."/>
            <person name="Gil L."/>
            <person name="Kuchtly C."/>
            <person name="Lopez Roques C."/>
            <person name="Donnadieu C."/>
            <person name="Parrinello H."/>
            <person name="Journot L."/>
            <person name="Du K."/>
            <person name="Schartl M."/>
            <person name="Retaux S."/>
            <person name="Guiguen Y."/>
        </authorList>
    </citation>
    <scope>NUCLEOTIDE SEQUENCE [LARGE SCALE GENOMIC DNA]</scope>
    <source>
        <strain evidence="8">Pach_M1</strain>
        <tissue evidence="8">Testis</tissue>
    </source>
</reference>
<proteinExistence type="predicted"/>
<comment type="caution">
    <text evidence="8">The sequence shown here is derived from an EMBL/GenBank/DDBJ whole genome shotgun (WGS) entry which is preliminary data.</text>
</comment>
<feature type="compositionally biased region" description="Polar residues" evidence="6">
    <location>
        <begin position="748"/>
        <end position="757"/>
    </location>
</feature>
<dbReference type="SMART" id="SM00028">
    <property type="entry name" value="TPR"/>
    <property type="match status" value="3"/>
</dbReference>
<feature type="region of interest" description="Disordered" evidence="6">
    <location>
        <begin position="330"/>
        <end position="424"/>
    </location>
</feature>
<dbReference type="Gene3D" id="1.25.40.10">
    <property type="entry name" value="Tetratricopeptide repeat domain"/>
    <property type="match status" value="2"/>
</dbReference>
<dbReference type="PANTHER" id="PTHR11242:SF1">
    <property type="entry name" value="PPIASE FKBP-TYPE DOMAIN-CONTAINING PROTEIN"/>
    <property type="match status" value="1"/>
</dbReference>
<feature type="compositionally biased region" description="Basic and acidic residues" evidence="6">
    <location>
        <begin position="389"/>
        <end position="424"/>
    </location>
</feature>
<dbReference type="FunFam" id="1.25.40.10:FF:000052">
    <property type="entry name" value="Aryl-hydrocarbon-interacting protein-like 1"/>
    <property type="match status" value="1"/>
</dbReference>
<evidence type="ECO:0000256" key="5">
    <source>
        <dbReference type="PROSITE-ProRule" id="PRU00339"/>
    </source>
</evidence>
<dbReference type="GO" id="GO:0003755">
    <property type="term" value="F:peptidyl-prolyl cis-trans isomerase activity"/>
    <property type="evidence" value="ECO:0007669"/>
    <property type="project" value="InterPro"/>
</dbReference>
<dbReference type="PANTHER" id="PTHR11242">
    <property type="entry name" value="ARYL HYDROCARBON RECEPTOR INTERACTING PROTEIN RELATED"/>
    <property type="match status" value="1"/>
</dbReference>
<feature type="compositionally biased region" description="Basic and acidic residues" evidence="6">
    <location>
        <begin position="689"/>
        <end position="707"/>
    </location>
</feature>
<dbReference type="InterPro" id="IPR011990">
    <property type="entry name" value="TPR-like_helical_dom_sf"/>
</dbReference>
<gene>
    <name evidence="8" type="primary">AIPL1</name>
    <name evidence="8" type="ORF">AMEX_G13776</name>
</gene>
<evidence type="ECO:0000256" key="2">
    <source>
        <dbReference type="ARBA" id="ARBA00022490"/>
    </source>
</evidence>
<feature type="compositionally biased region" description="Basic and acidic residues" evidence="6">
    <location>
        <begin position="724"/>
        <end position="733"/>
    </location>
</feature>
<feature type="region of interest" description="Disordered" evidence="6">
    <location>
        <begin position="605"/>
        <end position="624"/>
    </location>
</feature>
<dbReference type="PROSITE" id="PS50005">
    <property type="entry name" value="TPR"/>
    <property type="match status" value="1"/>
</dbReference>
<dbReference type="InterPro" id="IPR056277">
    <property type="entry name" value="PPIase_AIP"/>
</dbReference>
<dbReference type="InterPro" id="IPR039663">
    <property type="entry name" value="AIP/AIPL1/TTC9"/>
</dbReference>
<dbReference type="OrthoDB" id="5829758at2759"/>
<feature type="compositionally biased region" description="Polar residues" evidence="6">
    <location>
        <begin position="713"/>
        <end position="723"/>
    </location>
</feature>
<keyword evidence="3" id="KW-0677">Repeat</keyword>
<organism evidence="8 9">
    <name type="scientific">Astyanax mexicanus</name>
    <name type="common">Blind cave fish</name>
    <name type="synonym">Astyanax fasciatus mexicanus</name>
    <dbReference type="NCBI Taxonomy" id="7994"/>
    <lineage>
        <taxon>Eukaryota</taxon>
        <taxon>Metazoa</taxon>
        <taxon>Chordata</taxon>
        <taxon>Craniata</taxon>
        <taxon>Vertebrata</taxon>
        <taxon>Euteleostomi</taxon>
        <taxon>Actinopterygii</taxon>
        <taxon>Neopterygii</taxon>
        <taxon>Teleostei</taxon>
        <taxon>Ostariophysi</taxon>
        <taxon>Characiformes</taxon>
        <taxon>Characoidei</taxon>
        <taxon>Acestrorhamphidae</taxon>
        <taxon>Acestrorhamphinae</taxon>
        <taxon>Astyanax</taxon>
    </lineage>
</organism>
<feature type="domain" description="AIP/AIPL N-terminal FKBP-type PPIase" evidence="7">
    <location>
        <begin position="19"/>
        <end position="154"/>
    </location>
</feature>
<dbReference type="Gene3D" id="3.10.50.40">
    <property type="match status" value="1"/>
</dbReference>
<dbReference type="Proteomes" id="UP000752171">
    <property type="component" value="Unassembled WGS sequence"/>
</dbReference>
<dbReference type="InterPro" id="IPR019734">
    <property type="entry name" value="TPR_rpt"/>
</dbReference>
<dbReference type="AlphaFoldDB" id="A0A8T2LT06"/>
<evidence type="ECO:0000313" key="8">
    <source>
        <dbReference type="EMBL" id="KAG9272755.1"/>
    </source>
</evidence>
<keyword evidence="4 5" id="KW-0802">TPR repeat</keyword>
<dbReference type="InterPro" id="IPR046357">
    <property type="entry name" value="PPIase_dom_sf"/>
</dbReference>
<evidence type="ECO:0000259" key="7">
    <source>
        <dbReference type="Pfam" id="PF23322"/>
    </source>
</evidence>
<feature type="compositionally biased region" description="Low complexity" evidence="6">
    <location>
        <begin position="821"/>
        <end position="846"/>
    </location>
</feature>
<dbReference type="Pfam" id="PF23322">
    <property type="entry name" value="PPIase_AIP"/>
    <property type="match status" value="1"/>
</dbReference>
<dbReference type="SUPFAM" id="SSF48452">
    <property type="entry name" value="TPR-like"/>
    <property type="match status" value="2"/>
</dbReference>
<evidence type="ECO:0000313" key="9">
    <source>
        <dbReference type="Proteomes" id="UP000752171"/>
    </source>
</evidence>
<sequence>MEETYLLNHPGVKKKILSGGRGPLPHFPNGTKLVFHYQTLLDNFERTVIDDSRRNKQPTEIFVGKMFKMEVWEVLLTSMRVGEVAEFWCDAIHTGLYPIVSKGMRLAAQGKDPLEGQKHMCGMGNVFTYHSTGFPELDELMREPQPLIFIMELISVGDPLSYHRESWLMEKDEKMQVVPALHLQGNQLVRQGRYREASEKYKEAVLLLRVVQSREMPGDEDYIHLGKLIIPLVLNYCQCMLELEEYYEVIQHASELIDKHKDCVKAYYKRAKAYAAVWSEREAKKDFLMVSSLDVTLARLVHRELQQLSERMKEKYWEDKERYWNMLEEKKSGEKEEEEEEKKSGEKEEEEEEKQEAEGPTEREEEPGENLSENTQVSPQQEDGEETTCEEKSPAAAEEEPKTTEEEPKTTEEEPRAEEPRTEVEERMAALIEGKDRQQMLRMIMLLQDEGSFHIKERNFEVAMTKFKEALDYVDYIQTKEVEYKGEDWESLEKVRLPLTLNLSQCRLELGEHQEVIHLNSKLLKNHKDNLKAFYQRARAHSALCNEEEARRDFDKVVRLDPKFKPIVQHELKRLGKTLRTKHAREKKNYWASSQEKWEKKALVKRQSKVEKKKEVKWADESKTAGESSAVLVKDICGRAEFAETSETTNSDKAEETSSNLPNDEEESDKKTKCFNTENTNLQGTGEADVNKPVDEDRHSDQPKDGSDADLNDTVQKSPTDTVNVKEVDEVNKDFQTLAQADEEADKNSNTSQAKSTNDVKEESIKPTGTKKPGSSGGAKGAAPLTAGLAQPINRPGSAGTKKCKTTIVSQKTQGKSTSVKTPSKEASATSSATSRAPAAKSTTAKNVKRKPK</sequence>
<evidence type="ECO:0000256" key="1">
    <source>
        <dbReference type="ARBA" id="ARBA00004496"/>
    </source>
</evidence>
<evidence type="ECO:0000256" key="6">
    <source>
        <dbReference type="SAM" id="MobiDB-lite"/>
    </source>
</evidence>
<feature type="compositionally biased region" description="Polar residues" evidence="6">
    <location>
        <begin position="371"/>
        <end position="381"/>
    </location>
</feature>
<dbReference type="GO" id="GO:0005737">
    <property type="term" value="C:cytoplasm"/>
    <property type="evidence" value="ECO:0007669"/>
    <property type="project" value="UniProtKB-SubCell"/>
</dbReference>
<feature type="repeat" description="TPR" evidence="5">
    <location>
        <begin position="531"/>
        <end position="564"/>
    </location>
</feature>